<dbReference type="EMBL" id="VFLP01000001">
    <property type="protein sequence ID" value="TRX98924.1"/>
    <property type="molecule type" value="Genomic_DNA"/>
</dbReference>
<reference evidence="4" key="1">
    <citation type="submission" date="2019-06" db="EMBL/GenBank/DDBJ databases">
        <title>Draft genome sequence of the griseofulvin-producing fungus Xylaria cubensis strain G536.</title>
        <authorList>
            <person name="Mead M.E."/>
            <person name="Raja H.A."/>
            <person name="Steenwyk J.L."/>
            <person name="Knowles S.L."/>
            <person name="Oberlies N.H."/>
            <person name="Rokas A."/>
        </authorList>
    </citation>
    <scope>NUCLEOTIDE SEQUENCE [LARGE SCALE GENOMIC DNA]</scope>
    <source>
        <strain evidence="4">G536</strain>
    </source>
</reference>
<dbReference type="OrthoDB" id="5345571at2759"/>
<evidence type="ECO:0000256" key="1">
    <source>
        <dbReference type="SAM" id="MobiDB-lite"/>
    </source>
</evidence>
<gene>
    <name evidence="3" type="ORF">FHL15_000266</name>
</gene>
<proteinExistence type="predicted"/>
<dbReference type="Proteomes" id="UP000319160">
    <property type="component" value="Unassembled WGS sequence"/>
</dbReference>
<evidence type="ECO:0000259" key="2">
    <source>
        <dbReference type="Pfam" id="PF23074"/>
    </source>
</evidence>
<dbReference type="Pfam" id="PF23074">
    <property type="entry name" value="PH_FT_N"/>
    <property type="match status" value="1"/>
</dbReference>
<dbReference type="InterPro" id="IPR057081">
    <property type="entry name" value="PH_N"/>
</dbReference>
<protein>
    <recommendedName>
        <fullName evidence="2">PH domain-containing protein</fullName>
    </recommendedName>
</protein>
<organism evidence="3 4">
    <name type="scientific">Xylaria flabelliformis</name>
    <dbReference type="NCBI Taxonomy" id="2512241"/>
    <lineage>
        <taxon>Eukaryota</taxon>
        <taxon>Fungi</taxon>
        <taxon>Dikarya</taxon>
        <taxon>Ascomycota</taxon>
        <taxon>Pezizomycotina</taxon>
        <taxon>Sordariomycetes</taxon>
        <taxon>Xylariomycetidae</taxon>
        <taxon>Xylariales</taxon>
        <taxon>Xylariaceae</taxon>
        <taxon>Xylaria</taxon>
    </lineage>
</organism>
<name>A0A553IFF4_9PEZI</name>
<dbReference type="AlphaFoldDB" id="A0A553IFF4"/>
<evidence type="ECO:0000313" key="4">
    <source>
        <dbReference type="Proteomes" id="UP000319160"/>
    </source>
</evidence>
<dbReference type="STRING" id="2512241.A0A553IFF4"/>
<sequence>MHVVPLLRMVGTPEAPFPDPHPASCHFPGTCDCLDHNAVLRGKLSLKLSAVRRNATFKRETTVSGIGMLSNEPSQDEFQFIKPSFYAGIVVSKVPYAMEPIRIRVRTPVPRVATRDLAARDLGPRVLDGCCVEAERADRVGFCLQGLRNALPEHLHPHLTAVIDQLQVTSQLLRDLADKSQVHLSQVPVMIDYLNVILPCLCRTLRDIMGYYEDKFLSKEHRWRTMYHIMSNELPGTTLPARFVMYNQFLGLLNFMLTRDPNFDVNAMEALRLRILQLRDARKIDPPSPIRTDLVRRDTALDFWKQETVRRVIAGLRNPIDLGRILIGPKLYSPSPCHPGENSENAANRMGHLNPFPDNVKILVKRTFDNDRVSVMVFLREADQLPFILVRTRTAIGEPWVSIRPIDNLTIERESTSVLHLTYWNAIERRKKAWASLSFLTWEVTLLTTDLIIAWSSLKTFTRKVAVYTSYPEMVRSRDVLSGQLSVYSFCDEYRPHHQRRGRMGAFQIKFAHATAATRFKQLFNPIPAPSVEDASEERDEEEEDDFTPSED</sequence>
<accession>A0A553IFF4</accession>
<feature type="compositionally biased region" description="Acidic residues" evidence="1">
    <location>
        <begin position="534"/>
        <end position="552"/>
    </location>
</feature>
<evidence type="ECO:0000313" key="3">
    <source>
        <dbReference type="EMBL" id="TRX98924.1"/>
    </source>
</evidence>
<feature type="domain" description="PH" evidence="2">
    <location>
        <begin position="357"/>
        <end position="445"/>
    </location>
</feature>
<feature type="region of interest" description="Disordered" evidence="1">
    <location>
        <begin position="528"/>
        <end position="552"/>
    </location>
</feature>
<comment type="caution">
    <text evidence="3">The sequence shown here is derived from an EMBL/GenBank/DDBJ whole genome shotgun (WGS) entry which is preliminary data.</text>
</comment>
<keyword evidence="4" id="KW-1185">Reference proteome</keyword>